<dbReference type="AlphaFoldDB" id="A0A1T5JLV5"/>
<dbReference type="RefSeq" id="WP_079685793.1">
    <property type="nucleotide sequence ID" value="NZ_FUZU01000001.1"/>
</dbReference>
<gene>
    <name evidence="2" type="ORF">SAMN05660236_1240</name>
</gene>
<keyword evidence="1" id="KW-1133">Transmembrane helix</keyword>
<feature type="transmembrane region" description="Helical" evidence="1">
    <location>
        <begin position="12"/>
        <end position="30"/>
    </location>
</feature>
<proteinExistence type="predicted"/>
<evidence type="ECO:0000313" key="3">
    <source>
        <dbReference type="Proteomes" id="UP000190961"/>
    </source>
</evidence>
<keyword evidence="3" id="KW-1185">Reference proteome</keyword>
<name>A0A1T5JLV5_9BACT</name>
<evidence type="ECO:0008006" key="4">
    <source>
        <dbReference type="Google" id="ProtNLM"/>
    </source>
</evidence>
<evidence type="ECO:0000256" key="1">
    <source>
        <dbReference type="SAM" id="Phobius"/>
    </source>
</evidence>
<protein>
    <recommendedName>
        <fullName evidence="4">N-terminal double-transmembrane domain-containing protein</fullName>
    </recommendedName>
</protein>
<feature type="transmembrane region" description="Helical" evidence="1">
    <location>
        <begin position="42"/>
        <end position="63"/>
    </location>
</feature>
<keyword evidence="1" id="KW-0472">Membrane</keyword>
<evidence type="ECO:0000313" key="2">
    <source>
        <dbReference type="EMBL" id="SKC52366.1"/>
    </source>
</evidence>
<organism evidence="2 3">
    <name type="scientific">Ohtaekwangia koreensis</name>
    <dbReference type="NCBI Taxonomy" id="688867"/>
    <lineage>
        <taxon>Bacteria</taxon>
        <taxon>Pseudomonadati</taxon>
        <taxon>Bacteroidota</taxon>
        <taxon>Cytophagia</taxon>
        <taxon>Cytophagales</taxon>
        <taxon>Fulvivirgaceae</taxon>
        <taxon>Ohtaekwangia</taxon>
    </lineage>
</organism>
<accession>A0A1T5JLV5</accession>
<dbReference type="Proteomes" id="UP000190961">
    <property type="component" value="Unassembled WGS sequence"/>
</dbReference>
<dbReference type="STRING" id="688867.SAMN05660236_1240"/>
<sequence length="590" mass="66022">MSDHTMVTQPVLDGWWFPGILILLGIYLLWKEYKRNMRFKVLRLIAVVVLIAALIGLFLRPALKADEELSVVLLTEGYEKKQADSLFAINKNLQFFHLADAMPYMHSKRIASLNGIAPIANEVRAILGNGLPAFAWKQINDSSVHYIPGQLPSGVTALHIPENIFTNRESKINGIYTLKENPVTLSLRSPAGVEDSVTLTAGTGNRSFALTFIPKQAGKFIYQLTSKQNGQTLTEDFPVIVNEGTPYKTLFLQQQPSFETQYLKSFLSKKNHSVVLRSQLSKNIFRYEYINHDAVNITQLAKRTLSVFDLVILDTETLQALPPTEIKALEDAVAEGLGVIVLVQETSVTNRNFHKLFPWKTIPLKSDTTHLLLSGKQSSTLSVAPFIFSDAASLQAIIQNKRGVLSGFTNKGFGKAGFQLLQSTYPLILRGDSLGYSKIWSPVLEQISRSKTVNSTLTITNTFPVYPDQPIDIELITNGNNLTLQDDSIHLPLMEDIRIDDVWHATTWAGNPGWHTLSTPDSVQLPYYISKKDSWKSLEASNRISVSKQYSVTETKSMNTKHTVYKSVSPLIFFLALLLAFGFLWFTPKL</sequence>
<keyword evidence="1" id="KW-0812">Transmembrane</keyword>
<feature type="transmembrane region" description="Helical" evidence="1">
    <location>
        <begin position="568"/>
        <end position="586"/>
    </location>
</feature>
<dbReference type="OrthoDB" id="980086at2"/>
<reference evidence="2 3" key="1">
    <citation type="submission" date="2017-02" db="EMBL/GenBank/DDBJ databases">
        <authorList>
            <person name="Peterson S.W."/>
        </authorList>
    </citation>
    <scope>NUCLEOTIDE SEQUENCE [LARGE SCALE GENOMIC DNA]</scope>
    <source>
        <strain evidence="2 3">DSM 25262</strain>
    </source>
</reference>
<dbReference type="EMBL" id="FUZU01000001">
    <property type="protein sequence ID" value="SKC52366.1"/>
    <property type="molecule type" value="Genomic_DNA"/>
</dbReference>